<dbReference type="GO" id="GO:0003677">
    <property type="term" value="F:DNA binding"/>
    <property type="evidence" value="ECO:0007669"/>
    <property type="project" value="InterPro"/>
</dbReference>
<dbReference type="OrthoDB" id="8906724at2759"/>
<organism evidence="2 3">
    <name type="scientific">Liparis tanakae</name>
    <name type="common">Tanaka's snailfish</name>
    <dbReference type="NCBI Taxonomy" id="230148"/>
    <lineage>
        <taxon>Eukaryota</taxon>
        <taxon>Metazoa</taxon>
        <taxon>Chordata</taxon>
        <taxon>Craniata</taxon>
        <taxon>Vertebrata</taxon>
        <taxon>Euteleostomi</taxon>
        <taxon>Actinopterygii</taxon>
        <taxon>Neopterygii</taxon>
        <taxon>Teleostei</taxon>
        <taxon>Neoteleostei</taxon>
        <taxon>Acanthomorphata</taxon>
        <taxon>Eupercaria</taxon>
        <taxon>Perciformes</taxon>
        <taxon>Cottioidei</taxon>
        <taxon>Cottales</taxon>
        <taxon>Liparidae</taxon>
        <taxon>Liparis</taxon>
    </lineage>
</organism>
<accession>A0A4Z2FPS8</accession>
<dbReference type="SUPFAM" id="SSF56349">
    <property type="entry name" value="DNA breaking-rejoining enzymes"/>
    <property type="match status" value="1"/>
</dbReference>
<comment type="caution">
    <text evidence="2">The sequence shown here is derived from an EMBL/GenBank/DDBJ whole genome shotgun (WGS) entry which is preliminary data.</text>
</comment>
<dbReference type="InterPro" id="IPR052925">
    <property type="entry name" value="Phage_Integrase-like_Recomb"/>
</dbReference>
<evidence type="ECO:0000313" key="2">
    <source>
        <dbReference type="EMBL" id="TNN42793.1"/>
    </source>
</evidence>
<protein>
    <submittedName>
        <fullName evidence="2">Uncharacterized protein</fullName>
    </submittedName>
</protein>
<gene>
    <name evidence="2" type="ORF">EYF80_047019</name>
</gene>
<dbReference type="EMBL" id="SRLO01001013">
    <property type="protein sequence ID" value="TNN42793.1"/>
    <property type="molecule type" value="Genomic_DNA"/>
</dbReference>
<dbReference type="PANTHER" id="PTHR34605:SF3">
    <property type="entry name" value="P CELL-TYPE AGGLUTINATION PROTEIN MAP4-LIKE-RELATED"/>
    <property type="match status" value="1"/>
</dbReference>
<sequence length="170" mass="18934">MIGCPETRRADAQRFTTPTTVHHLSLHATISNVSIHPPDTITYLLKCSKTNQHGPPQRVYLFRQESIPSPYEPICDLKSIENKPNPRPLFITETGATQSWYFRQVLARSGLPPASYSYYSFHIGAASAAASQGIPAHVIKVLGRWSSSAYLSYIHSNLNAIRNAHRCLST</sequence>
<proteinExistence type="predicted"/>
<dbReference type="AlphaFoldDB" id="A0A4Z2FPS8"/>
<dbReference type="PANTHER" id="PTHR34605">
    <property type="entry name" value="PHAGE_INTEGRASE DOMAIN-CONTAINING PROTEIN"/>
    <property type="match status" value="1"/>
</dbReference>
<keyword evidence="1" id="KW-0233">DNA recombination</keyword>
<keyword evidence="3" id="KW-1185">Reference proteome</keyword>
<name>A0A4Z2FPS8_9TELE</name>
<evidence type="ECO:0000313" key="3">
    <source>
        <dbReference type="Proteomes" id="UP000314294"/>
    </source>
</evidence>
<dbReference type="GO" id="GO:0006310">
    <property type="term" value="P:DNA recombination"/>
    <property type="evidence" value="ECO:0007669"/>
    <property type="project" value="UniProtKB-KW"/>
</dbReference>
<dbReference type="Gene3D" id="1.10.443.10">
    <property type="entry name" value="Intergrase catalytic core"/>
    <property type="match status" value="1"/>
</dbReference>
<dbReference type="Proteomes" id="UP000314294">
    <property type="component" value="Unassembled WGS sequence"/>
</dbReference>
<evidence type="ECO:0000256" key="1">
    <source>
        <dbReference type="ARBA" id="ARBA00023172"/>
    </source>
</evidence>
<dbReference type="InterPro" id="IPR011010">
    <property type="entry name" value="DNA_brk_join_enz"/>
</dbReference>
<reference evidence="2 3" key="1">
    <citation type="submission" date="2019-03" db="EMBL/GenBank/DDBJ databases">
        <title>First draft genome of Liparis tanakae, snailfish: a comprehensive survey of snailfish specific genes.</title>
        <authorList>
            <person name="Kim W."/>
            <person name="Song I."/>
            <person name="Jeong J.-H."/>
            <person name="Kim D."/>
            <person name="Kim S."/>
            <person name="Ryu S."/>
            <person name="Song J.Y."/>
            <person name="Lee S.K."/>
        </authorList>
    </citation>
    <scope>NUCLEOTIDE SEQUENCE [LARGE SCALE GENOMIC DNA]</scope>
    <source>
        <tissue evidence="2">Muscle</tissue>
    </source>
</reference>
<dbReference type="GO" id="GO:0015074">
    <property type="term" value="P:DNA integration"/>
    <property type="evidence" value="ECO:0007669"/>
    <property type="project" value="InterPro"/>
</dbReference>
<dbReference type="InterPro" id="IPR013762">
    <property type="entry name" value="Integrase-like_cat_sf"/>
</dbReference>